<name>A0A8S9RHP7_BRACR</name>
<proteinExistence type="predicted"/>
<protein>
    <submittedName>
        <fullName evidence="1">Uncharacterized protein</fullName>
    </submittedName>
</protein>
<comment type="caution">
    <text evidence="1">The sequence shown here is derived from an EMBL/GenBank/DDBJ whole genome shotgun (WGS) entry which is preliminary data.</text>
</comment>
<gene>
    <name evidence="1" type="ORF">F2Q69_00059866</name>
</gene>
<dbReference type="EMBL" id="QGKX02000095">
    <property type="protein sequence ID" value="KAF3572236.1"/>
    <property type="molecule type" value="Genomic_DNA"/>
</dbReference>
<sequence>MAYEEVINELNLKDTELRLGLPGTDEQAEVSCFKSNKLLVLLFFTLITDHPPPRLPSNLISQ</sequence>
<evidence type="ECO:0000313" key="2">
    <source>
        <dbReference type="Proteomes" id="UP000712600"/>
    </source>
</evidence>
<dbReference type="Proteomes" id="UP000712600">
    <property type="component" value="Unassembled WGS sequence"/>
</dbReference>
<dbReference type="AlphaFoldDB" id="A0A8S9RHP7"/>
<reference evidence="1" key="1">
    <citation type="submission" date="2019-12" db="EMBL/GenBank/DDBJ databases">
        <title>Genome sequencing and annotation of Brassica cretica.</title>
        <authorList>
            <person name="Studholme D.J."/>
            <person name="Sarris P."/>
        </authorList>
    </citation>
    <scope>NUCLEOTIDE SEQUENCE</scope>
    <source>
        <strain evidence="1">PFS-109/04</strain>
        <tissue evidence="1">Leaf</tissue>
    </source>
</reference>
<organism evidence="1 2">
    <name type="scientific">Brassica cretica</name>
    <name type="common">Mustard</name>
    <dbReference type="NCBI Taxonomy" id="69181"/>
    <lineage>
        <taxon>Eukaryota</taxon>
        <taxon>Viridiplantae</taxon>
        <taxon>Streptophyta</taxon>
        <taxon>Embryophyta</taxon>
        <taxon>Tracheophyta</taxon>
        <taxon>Spermatophyta</taxon>
        <taxon>Magnoliopsida</taxon>
        <taxon>eudicotyledons</taxon>
        <taxon>Gunneridae</taxon>
        <taxon>Pentapetalae</taxon>
        <taxon>rosids</taxon>
        <taxon>malvids</taxon>
        <taxon>Brassicales</taxon>
        <taxon>Brassicaceae</taxon>
        <taxon>Brassiceae</taxon>
        <taxon>Brassica</taxon>
    </lineage>
</organism>
<accession>A0A8S9RHP7</accession>
<evidence type="ECO:0000313" key="1">
    <source>
        <dbReference type="EMBL" id="KAF3572236.1"/>
    </source>
</evidence>